<dbReference type="Pfam" id="PF00672">
    <property type="entry name" value="HAMP"/>
    <property type="match status" value="1"/>
</dbReference>
<dbReference type="PANTHER" id="PTHR43531:SF14">
    <property type="entry name" value="METHYL-ACCEPTING CHEMOTAXIS PROTEIN I-RELATED"/>
    <property type="match status" value="1"/>
</dbReference>
<evidence type="ECO:0000256" key="1">
    <source>
        <dbReference type="ARBA" id="ARBA00004370"/>
    </source>
</evidence>
<feature type="domain" description="HAMP" evidence="7">
    <location>
        <begin position="251"/>
        <end position="303"/>
    </location>
</feature>
<dbReference type="GO" id="GO:0004888">
    <property type="term" value="F:transmembrane signaling receptor activity"/>
    <property type="evidence" value="ECO:0007669"/>
    <property type="project" value="InterPro"/>
</dbReference>
<organism evidence="8 9">
    <name type="scientific">Acidovorax delafieldii</name>
    <name type="common">Pseudomonas delafieldii</name>
    <dbReference type="NCBI Taxonomy" id="47920"/>
    <lineage>
        <taxon>Bacteria</taxon>
        <taxon>Pseudomonadati</taxon>
        <taxon>Pseudomonadota</taxon>
        <taxon>Betaproteobacteria</taxon>
        <taxon>Burkholderiales</taxon>
        <taxon>Comamonadaceae</taxon>
        <taxon>Acidovorax</taxon>
    </lineage>
</organism>
<keyword evidence="5" id="KW-0472">Membrane</keyword>
<feature type="domain" description="Methyl-accepting transducer" evidence="6">
    <location>
        <begin position="308"/>
        <end position="537"/>
    </location>
</feature>
<evidence type="ECO:0000256" key="2">
    <source>
        <dbReference type="ARBA" id="ARBA00022481"/>
    </source>
</evidence>
<dbReference type="SMART" id="SM00304">
    <property type="entry name" value="HAMP"/>
    <property type="match status" value="1"/>
</dbReference>
<dbReference type="InterPro" id="IPR004090">
    <property type="entry name" value="Chemotax_Me-accpt_rcpt"/>
</dbReference>
<evidence type="ECO:0000259" key="6">
    <source>
        <dbReference type="PROSITE" id="PS50111"/>
    </source>
</evidence>
<comment type="caution">
    <text evidence="8">The sequence shown here is derived from an EMBL/GenBank/DDBJ whole genome shotgun (WGS) entry which is preliminary data.</text>
</comment>
<keyword evidence="5" id="KW-0812">Transmembrane</keyword>
<sequence length="557" mass="58602">MNYLPATSGAPGGAAFSAAPADAEFHRAVPDAAAQSPAAARHRRTLSVGQKLAASFGILGFAVALLGATTWLTGQDTSRQATLLTTEQLPIERTVRDWKTQSVYIGQIALRATLSSDVFPLVAEMRNQIAAEDAMRKRIDEALTKASSSESARPLWAQAQAERQKYAALRDALVQNALEAKIISQKELQEHAAALTQYLRSIDQLLAASEQSSLKAGDSMIADASRAQWVSAVAVLVVVALSALFGWLLRRSIVLPLRQASEAAAVVARGDLTVRMQTQRTDEIGQLLTALDKMVESLHYVVTEVRDSGESIHVASSEVAAGNTDLSMRTEHAASNLQQTAASIAQLAQMVAANADSTRQANALALNATEVASKGGEVVSQVVKTMEEINASSKKIADIVGIIDGIAFQTNILALNAAVEAARAGEQGRGFAVVASEVRGLAGRSANAAREIKALISTSVDKVSDGARLVVTAGSTMGDIVQSVERVTTLMSEINEASSEQSTQIGQVSQAVDQLDHMTQQNAALVEQGAAAAQSLKDQANRLAGAMGQFQLTRAAA</sequence>
<dbReference type="PANTHER" id="PTHR43531">
    <property type="entry name" value="PROTEIN ICFG"/>
    <property type="match status" value="1"/>
</dbReference>
<proteinExistence type="inferred from homology"/>
<dbReference type="GO" id="GO:0007165">
    <property type="term" value="P:signal transduction"/>
    <property type="evidence" value="ECO:0007669"/>
    <property type="project" value="UniProtKB-KW"/>
</dbReference>
<gene>
    <name evidence="8" type="ORF">ATF69_2371</name>
</gene>
<keyword evidence="5" id="KW-1133">Transmembrane helix</keyword>
<dbReference type="Gene3D" id="1.10.287.950">
    <property type="entry name" value="Methyl-accepting chemotaxis protein"/>
    <property type="match status" value="1"/>
</dbReference>
<evidence type="ECO:0000256" key="3">
    <source>
        <dbReference type="ARBA" id="ARBA00029447"/>
    </source>
</evidence>
<keyword evidence="2" id="KW-0488">Methylation</keyword>
<feature type="transmembrane region" description="Helical" evidence="5">
    <location>
        <begin position="229"/>
        <end position="249"/>
    </location>
</feature>
<dbReference type="EMBL" id="VJWE01000012">
    <property type="protein sequence ID" value="TWG38429.1"/>
    <property type="molecule type" value="Genomic_DNA"/>
</dbReference>
<dbReference type="SMART" id="SM00283">
    <property type="entry name" value="MA"/>
    <property type="match status" value="1"/>
</dbReference>
<dbReference type="AlphaFoldDB" id="A0A561XQP5"/>
<reference evidence="8 9" key="1">
    <citation type="journal article" date="2015" name="Stand. Genomic Sci.">
        <title>Genomic Encyclopedia of Bacterial and Archaeal Type Strains, Phase III: the genomes of soil and plant-associated and newly described type strains.</title>
        <authorList>
            <person name="Whitman W.B."/>
            <person name="Woyke T."/>
            <person name="Klenk H.P."/>
            <person name="Zhou Y."/>
            <person name="Lilburn T.G."/>
            <person name="Beck B.J."/>
            <person name="De Vos P."/>
            <person name="Vandamme P."/>
            <person name="Eisen J.A."/>
            <person name="Garrity G."/>
            <person name="Hugenholtz P."/>
            <person name="Kyrpides N.C."/>
        </authorList>
    </citation>
    <scope>NUCLEOTIDE SEQUENCE [LARGE SCALE GENOMIC DNA]</scope>
    <source>
        <strain evidence="8 9">DSM 64</strain>
    </source>
</reference>
<dbReference type="PRINTS" id="PR00260">
    <property type="entry name" value="CHEMTRNSDUCR"/>
</dbReference>
<dbReference type="PROSITE" id="PS50885">
    <property type="entry name" value="HAMP"/>
    <property type="match status" value="1"/>
</dbReference>
<feature type="transmembrane region" description="Helical" evidence="5">
    <location>
        <begin position="52"/>
        <end position="72"/>
    </location>
</feature>
<evidence type="ECO:0000256" key="4">
    <source>
        <dbReference type="PROSITE-ProRule" id="PRU00284"/>
    </source>
</evidence>
<dbReference type="GeneID" id="51111433"/>
<dbReference type="GO" id="GO:0006935">
    <property type="term" value="P:chemotaxis"/>
    <property type="evidence" value="ECO:0007669"/>
    <property type="project" value="InterPro"/>
</dbReference>
<evidence type="ECO:0000259" key="7">
    <source>
        <dbReference type="PROSITE" id="PS50885"/>
    </source>
</evidence>
<dbReference type="Gene3D" id="6.10.340.10">
    <property type="match status" value="1"/>
</dbReference>
<dbReference type="Pfam" id="PF00015">
    <property type="entry name" value="MCPsignal"/>
    <property type="match status" value="1"/>
</dbReference>
<dbReference type="SUPFAM" id="SSF58104">
    <property type="entry name" value="Methyl-accepting chemotaxis protein (MCP) signaling domain"/>
    <property type="match status" value="1"/>
</dbReference>
<dbReference type="RefSeq" id="WP_146871056.1">
    <property type="nucleotide sequence ID" value="NZ_VJWE01000012.1"/>
</dbReference>
<dbReference type="InterPro" id="IPR003660">
    <property type="entry name" value="HAMP_dom"/>
</dbReference>
<comment type="similarity">
    <text evidence="3">Belongs to the methyl-accepting chemotaxis (MCP) protein family.</text>
</comment>
<evidence type="ECO:0000256" key="5">
    <source>
        <dbReference type="SAM" id="Phobius"/>
    </source>
</evidence>
<dbReference type="Proteomes" id="UP000321485">
    <property type="component" value="Unassembled WGS sequence"/>
</dbReference>
<protein>
    <submittedName>
        <fullName evidence="8">Methyl-accepting chemotaxis protein</fullName>
    </submittedName>
</protein>
<dbReference type="CDD" id="cd11386">
    <property type="entry name" value="MCP_signal"/>
    <property type="match status" value="1"/>
</dbReference>
<dbReference type="FunFam" id="1.10.287.950:FF:000001">
    <property type="entry name" value="Methyl-accepting chemotaxis sensory transducer"/>
    <property type="match status" value="1"/>
</dbReference>
<keyword evidence="4" id="KW-0807">Transducer</keyword>
<name>A0A561XQP5_ACIDE</name>
<dbReference type="GO" id="GO:0005886">
    <property type="term" value="C:plasma membrane"/>
    <property type="evidence" value="ECO:0007669"/>
    <property type="project" value="TreeGrafter"/>
</dbReference>
<dbReference type="PROSITE" id="PS50111">
    <property type="entry name" value="CHEMOTAXIS_TRANSDUC_2"/>
    <property type="match status" value="1"/>
</dbReference>
<evidence type="ECO:0000313" key="8">
    <source>
        <dbReference type="EMBL" id="TWG38429.1"/>
    </source>
</evidence>
<evidence type="ECO:0000313" key="9">
    <source>
        <dbReference type="Proteomes" id="UP000321485"/>
    </source>
</evidence>
<comment type="subcellular location">
    <subcellularLocation>
        <location evidence="1">Membrane</location>
    </subcellularLocation>
</comment>
<dbReference type="CDD" id="cd06225">
    <property type="entry name" value="HAMP"/>
    <property type="match status" value="1"/>
</dbReference>
<dbReference type="InterPro" id="IPR004089">
    <property type="entry name" value="MCPsignal_dom"/>
</dbReference>
<dbReference type="InterPro" id="IPR051310">
    <property type="entry name" value="MCP_chemotaxis"/>
</dbReference>
<accession>A0A561XQP5</accession>